<name>A0ABD0K318_9CAEN</name>
<protein>
    <submittedName>
        <fullName evidence="1">Uncharacterized protein</fullName>
    </submittedName>
</protein>
<comment type="caution">
    <text evidence="1">The sequence shown here is derived from an EMBL/GenBank/DDBJ whole genome shotgun (WGS) entry which is preliminary data.</text>
</comment>
<dbReference type="EMBL" id="JACVVK020000265">
    <property type="protein sequence ID" value="KAK7481243.1"/>
    <property type="molecule type" value="Genomic_DNA"/>
</dbReference>
<accession>A0ABD0K318</accession>
<evidence type="ECO:0000313" key="2">
    <source>
        <dbReference type="Proteomes" id="UP001519460"/>
    </source>
</evidence>
<proteinExistence type="predicted"/>
<evidence type="ECO:0000313" key="1">
    <source>
        <dbReference type="EMBL" id="KAK7481243.1"/>
    </source>
</evidence>
<keyword evidence="2" id="KW-1185">Reference proteome</keyword>
<reference evidence="1 2" key="1">
    <citation type="journal article" date="2023" name="Sci. Data">
        <title>Genome assembly of the Korean intertidal mud-creeper Batillaria attramentaria.</title>
        <authorList>
            <person name="Patra A.K."/>
            <person name="Ho P.T."/>
            <person name="Jun S."/>
            <person name="Lee S.J."/>
            <person name="Kim Y."/>
            <person name="Won Y.J."/>
        </authorList>
    </citation>
    <scope>NUCLEOTIDE SEQUENCE [LARGE SCALE GENOMIC DNA]</scope>
    <source>
        <strain evidence="1">Wonlab-2016</strain>
    </source>
</reference>
<dbReference type="Proteomes" id="UP001519460">
    <property type="component" value="Unassembled WGS sequence"/>
</dbReference>
<dbReference type="AlphaFoldDB" id="A0ABD0K318"/>
<organism evidence="1 2">
    <name type="scientific">Batillaria attramentaria</name>
    <dbReference type="NCBI Taxonomy" id="370345"/>
    <lineage>
        <taxon>Eukaryota</taxon>
        <taxon>Metazoa</taxon>
        <taxon>Spiralia</taxon>
        <taxon>Lophotrochozoa</taxon>
        <taxon>Mollusca</taxon>
        <taxon>Gastropoda</taxon>
        <taxon>Caenogastropoda</taxon>
        <taxon>Sorbeoconcha</taxon>
        <taxon>Cerithioidea</taxon>
        <taxon>Batillariidae</taxon>
        <taxon>Batillaria</taxon>
    </lineage>
</organism>
<sequence>MIIPALTRKACIPKQAMFLLPVFPQEISCVVFQTTQVTLEHVPCVQPKMARVCIRAFSSVTTDRAFADWRLTSRGDPLITASVCLTRTLTGDFCPALDKSCLDKTWKREQIQFSTPLHNQYPYAGSTSQ</sequence>
<gene>
    <name evidence="1" type="ORF">BaRGS_00027503</name>
</gene>